<dbReference type="PROSITE" id="PS50184">
    <property type="entry name" value="VWFC_2"/>
    <property type="match status" value="1"/>
</dbReference>
<dbReference type="Pfam" id="PF01826">
    <property type="entry name" value="TIL"/>
    <property type="match status" value="1"/>
</dbReference>
<dbReference type="InterPro" id="IPR050780">
    <property type="entry name" value="Mucin_vWF_Thrombospondin_sf"/>
</dbReference>
<dbReference type="STRING" id="7719.ENSCINP00000000979"/>
<evidence type="ECO:0000259" key="6">
    <source>
        <dbReference type="PROSITE" id="PS50184"/>
    </source>
</evidence>
<dbReference type="PROSITE" id="PS51233">
    <property type="entry name" value="VWFD"/>
    <property type="match status" value="1"/>
</dbReference>
<evidence type="ECO:0008006" key="10">
    <source>
        <dbReference type="Google" id="ProtNLM"/>
    </source>
</evidence>
<reference evidence="8" key="2">
    <citation type="submission" date="2025-08" db="UniProtKB">
        <authorList>
            <consortium name="Ensembl"/>
        </authorList>
    </citation>
    <scope>IDENTIFICATION</scope>
</reference>
<evidence type="ECO:0000256" key="4">
    <source>
        <dbReference type="PROSITE-ProRule" id="PRU00039"/>
    </source>
</evidence>
<keyword evidence="9" id="KW-1185">Reference proteome</keyword>
<dbReference type="Pfam" id="PF00094">
    <property type="entry name" value="VWD"/>
    <property type="match status" value="1"/>
</dbReference>
<reference evidence="8" key="3">
    <citation type="submission" date="2025-09" db="UniProtKB">
        <authorList>
            <consortium name="Ensembl"/>
        </authorList>
    </citation>
    <scope>IDENTIFICATION</scope>
</reference>
<dbReference type="PANTHER" id="PTHR11339:SF410">
    <property type="entry name" value="INTESTINAL MUCIN-LIKE PROTEIN"/>
    <property type="match status" value="1"/>
</dbReference>
<dbReference type="SUPFAM" id="SSF57567">
    <property type="entry name" value="Serine protease inhibitors"/>
    <property type="match status" value="1"/>
</dbReference>
<organism evidence="8 9">
    <name type="scientific">Ciona intestinalis</name>
    <name type="common">Transparent sea squirt</name>
    <name type="synonym">Ascidia intestinalis</name>
    <dbReference type="NCBI Taxonomy" id="7719"/>
    <lineage>
        <taxon>Eukaryota</taxon>
        <taxon>Metazoa</taxon>
        <taxon>Chordata</taxon>
        <taxon>Tunicata</taxon>
        <taxon>Ascidiacea</taxon>
        <taxon>Phlebobranchia</taxon>
        <taxon>Cionidae</taxon>
        <taxon>Ciona</taxon>
    </lineage>
</organism>
<dbReference type="Pfam" id="PF08742">
    <property type="entry name" value="C8"/>
    <property type="match status" value="1"/>
</dbReference>
<dbReference type="PROSITE" id="PS01225">
    <property type="entry name" value="CTCK_2"/>
    <property type="match status" value="1"/>
</dbReference>
<comment type="caution">
    <text evidence="4">Lacks conserved residue(s) required for the propagation of feature annotation.</text>
</comment>
<evidence type="ECO:0000259" key="7">
    <source>
        <dbReference type="PROSITE" id="PS51233"/>
    </source>
</evidence>
<dbReference type="SMART" id="SM00041">
    <property type="entry name" value="CT"/>
    <property type="match status" value="1"/>
</dbReference>
<dbReference type="CDD" id="cd19941">
    <property type="entry name" value="TIL"/>
    <property type="match status" value="1"/>
</dbReference>
<keyword evidence="2" id="KW-1015">Disulfide bond</keyword>
<dbReference type="PROSITE" id="PS01185">
    <property type="entry name" value="CTCK_1"/>
    <property type="match status" value="1"/>
</dbReference>
<dbReference type="OMA" id="PVCQCKP"/>
<dbReference type="Ensembl" id="ENSCINT00000000979.3">
    <property type="protein sequence ID" value="ENSCINP00000000979.3"/>
    <property type="gene ID" value="ENSCING00000000532.3"/>
</dbReference>
<evidence type="ECO:0000256" key="3">
    <source>
        <dbReference type="ARBA" id="ARBA00023180"/>
    </source>
</evidence>
<keyword evidence="3" id="KW-0325">Glycoprotein</keyword>
<evidence type="ECO:0000256" key="1">
    <source>
        <dbReference type="ARBA" id="ARBA00022737"/>
    </source>
</evidence>
<dbReference type="InterPro" id="IPR002919">
    <property type="entry name" value="TIL_dom"/>
</dbReference>
<accession>F6V1J1</accession>
<keyword evidence="1" id="KW-0677">Repeat</keyword>
<dbReference type="InterPro" id="IPR036084">
    <property type="entry name" value="Ser_inhib-like_sf"/>
</dbReference>
<evidence type="ECO:0000256" key="2">
    <source>
        <dbReference type="ARBA" id="ARBA00023157"/>
    </source>
</evidence>
<dbReference type="AlphaFoldDB" id="F6V1J1"/>
<name>F6V1J1_CIOIN</name>
<dbReference type="GeneTree" id="ENSGT00940000165869"/>
<dbReference type="HOGENOM" id="CLU_008015_1_0_1"/>
<feature type="domain" description="VWFD" evidence="7">
    <location>
        <begin position="43"/>
        <end position="221"/>
    </location>
</feature>
<proteinExistence type="predicted"/>
<dbReference type="InterPro" id="IPR014853">
    <property type="entry name" value="VWF/SSPO/ZAN-like_Cys-rich_dom"/>
</dbReference>
<reference evidence="9" key="1">
    <citation type="journal article" date="2002" name="Science">
        <title>The draft genome of Ciona intestinalis: insights into chordate and vertebrate origins.</title>
        <authorList>
            <person name="Dehal P."/>
            <person name="Satou Y."/>
            <person name="Campbell R.K."/>
            <person name="Chapman J."/>
            <person name="Degnan B."/>
            <person name="De Tomaso A."/>
            <person name="Davidson B."/>
            <person name="Di Gregorio A."/>
            <person name="Gelpke M."/>
            <person name="Goodstein D.M."/>
            <person name="Harafuji N."/>
            <person name="Hastings K.E."/>
            <person name="Ho I."/>
            <person name="Hotta K."/>
            <person name="Huang W."/>
            <person name="Kawashima T."/>
            <person name="Lemaire P."/>
            <person name="Martinez D."/>
            <person name="Meinertzhagen I.A."/>
            <person name="Necula S."/>
            <person name="Nonaka M."/>
            <person name="Putnam N."/>
            <person name="Rash S."/>
            <person name="Saiga H."/>
            <person name="Satake M."/>
            <person name="Terry A."/>
            <person name="Yamada L."/>
            <person name="Wang H.G."/>
            <person name="Awazu S."/>
            <person name="Azumi K."/>
            <person name="Boore J."/>
            <person name="Branno M."/>
            <person name="Chin-Bow S."/>
            <person name="DeSantis R."/>
            <person name="Doyle S."/>
            <person name="Francino P."/>
            <person name="Keys D.N."/>
            <person name="Haga S."/>
            <person name="Hayashi H."/>
            <person name="Hino K."/>
            <person name="Imai K.S."/>
            <person name="Inaba K."/>
            <person name="Kano S."/>
            <person name="Kobayashi K."/>
            <person name="Kobayashi M."/>
            <person name="Lee B.I."/>
            <person name="Makabe K.W."/>
            <person name="Manohar C."/>
            <person name="Matassi G."/>
            <person name="Medina M."/>
            <person name="Mochizuki Y."/>
            <person name="Mount S."/>
            <person name="Morishita T."/>
            <person name="Miura S."/>
            <person name="Nakayama A."/>
            <person name="Nishizaka S."/>
            <person name="Nomoto H."/>
            <person name="Ohta F."/>
            <person name="Oishi K."/>
            <person name="Rigoutsos I."/>
            <person name="Sano M."/>
            <person name="Sasaki A."/>
            <person name="Sasakura Y."/>
            <person name="Shoguchi E."/>
            <person name="Shin-i T."/>
            <person name="Spagnuolo A."/>
            <person name="Stainier D."/>
            <person name="Suzuki M.M."/>
            <person name="Tassy O."/>
            <person name="Takatori N."/>
            <person name="Tokuoka M."/>
            <person name="Yagi K."/>
            <person name="Yoshizaki F."/>
            <person name="Wada S."/>
            <person name="Zhang C."/>
            <person name="Hyatt P.D."/>
            <person name="Larimer F."/>
            <person name="Detter C."/>
            <person name="Doggett N."/>
            <person name="Glavina T."/>
            <person name="Hawkins T."/>
            <person name="Richardson P."/>
            <person name="Lucas S."/>
            <person name="Kohara Y."/>
            <person name="Levine M."/>
            <person name="Satoh N."/>
            <person name="Rokhsar D.S."/>
        </authorList>
    </citation>
    <scope>NUCLEOTIDE SEQUENCE [LARGE SCALE GENOMIC DNA]</scope>
</reference>
<evidence type="ECO:0000313" key="8">
    <source>
        <dbReference type="Ensembl" id="ENSCINP00000000979.3"/>
    </source>
</evidence>
<dbReference type="SMART" id="SM00832">
    <property type="entry name" value="C8"/>
    <property type="match status" value="1"/>
</dbReference>
<dbReference type="SMART" id="SM00216">
    <property type="entry name" value="VWD"/>
    <property type="match status" value="1"/>
</dbReference>
<dbReference type="InParanoid" id="F6V1J1"/>
<protein>
    <recommendedName>
        <fullName evidence="10">VWFD domain-containing protein</fullName>
    </recommendedName>
</protein>
<feature type="domain" description="VWFC" evidence="6">
    <location>
        <begin position="421"/>
        <end position="485"/>
    </location>
</feature>
<dbReference type="InterPro" id="IPR006207">
    <property type="entry name" value="Cys_knot_C"/>
</dbReference>
<sequence>MQYANTQDREHQCTKPCISGCFCPDDMVLDGLKCVKPQDCEQCKCQGYGSTHFTTFDKQSYTFEGNCTYILSRSKPHIHPKYEILADITNCGQPAAKCLKSITVRLNSTYEIKLMKNLKVSVNGITTIAPVDISSDIQVTIKSQETLQLVIKSVNIIVTYTYLDNSFTIKVPVTRYHNKTEGLCGNCNEHPNDDLTEPDGTITNNINEFGNSWKINNSSCVTPSTLCTLPNCCEHNETTSQCDIIKTVFKECHTMIDPTSYINSCVHDTCNNRGPCDAIKAYSRDCKQAGVCIKWQNNMLQCAYKCAAPMVYEECGTVCNKSCSSVQNSGDTCSENGGCKCPDKYLSHQGTCKIPTNCTCATCPPTPPPVCPSPYQKLVKQEDCCGTVKCVCRPCPQLPTCPFNHSPIDTIYDPTCNCPVRNCVRNYCPNGKPVGSTWKVNNCTTCKCEDVNLVTCGNKTCPSFDTNCPIEYVEWDSEHCCKKCNEPKLENCHVKNDTAILSVDDCESVIPVSITNCSGRCTSNSRYVKNKLQVDCQCCTPKQTLLLNIQMKCTNGTTYTHKHTQITSCKCSSSNCETMLY</sequence>
<dbReference type="InterPro" id="IPR001007">
    <property type="entry name" value="VWF_dom"/>
</dbReference>
<evidence type="ECO:0000259" key="5">
    <source>
        <dbReference type="PROSITE" id="PS01225"/>
    </source>
</evidence>
<dbReference type="PROSITE" id="PS01208">
    <property type="entry name" value="VWFC_1"/>
    <property type="match status" value="1"/>
</dbReference>
<evidence type="ECO:0000313" key="9">
    <source>
        <dbReference type="Proteomes" id="UP000008144"/>
    </source>
</evidence>
<dbReference type="Proteomes" id="UP000008144">
    <property type="component" value="Unassembled WGS sequence"/>
</dbReference>
<dbReference type="Gene3D" id="2.10.25.10">
    <property type="entry name" value="Laminin"/>
    <property type="match status" value="1"/>
</dbReference>
<dbReference type="InterPro" id="IPR001846">
    <property type="entry name" value="VWF_type-D"/>
</dbReference>
<dbReference type="PANTHER" id="PTHR11339">
    <property type="entry name" value="EXTRACELLULAR MATRIX GLYCOPROTEIN RELATED"/>
    <property type="match status" value="1"/>
</dbReference>
<feature type="domain" description="CTCK" evidence="5">
    <location>
        <begin position="484"/>
        <end position="577"/>
    </location>
</feature>